<dbReference type="InterPro" id="IPR000182">
    <property type="entry name" value="GNAT_dom"/>
</dbReference>
<feature type="domain" description="N-acetyltransferase" evidence="2">
    <location>
        <begin position="23"/>
        <end position="188"/>
    </location>
</feature>
<accession>A0ABY4N4H5</accession>
<dbReference type="PANTHER" id="PTHR43072:SF8">
    <property type="entry name" value="ACYLTRANSFERASE FABY-RELATED"/>
    <property type="match status" value="1"/>
</dbReference>
<proteinExistence type="predicted"/>
<dbReference type="InterPro" id="IPR016181">
    <property type="entry name" value="Acyl_CoA_acyltransferase"/>
</dbReference>
<dbReference type="Proteomes" id="UP001055868">
    <property type="component" value="Chromosome"/>
</dbReference>
<dbReference type="PROSITE" id="PS51186">
    <property type="entry name" value="GNAT"/>
    <property type="match status" value="1"/>
</dbReference>
<gene>
    <name evidence="3" type="ORF">M4486_13680</name>
</gene>
<dbReference type="Gene3D" id="3.40.630.30">
    <property type="match status" value="1"/>
</dbReference>
<dbReference type="RefSeq" id="WP_249477800.1">
    <property type="nucleotide sequence ID" value="NZ_CP097218.1"/>
</dbReference>
<evidence type="ECO:0000256" key="1">
    <source>
        <dbReference type="SAM" id="MobiDB-lite"/>
    </source>
</evidence>
<reference evidence="3" key="1">
    <citation type="submission" date="2022-05" db="EMBL/GenBank/DDBJ databases">
        <title>Genomic analysis of Brachybacterium sp. CBA3104.</title>
        <authorList>
            <person name="Roh S.W."/>
            <person name="Kim Y.B."/>
            <person name="Kim Y."/>
        </authorList>
    </citation>
    <scope>NUCLEOTIDE SEQUENCE</scope>
    <source>
        <strain evidence="3">CBA3104</strain>
    </source>
</reference>
<evidence type="ECO:0000313" key="4">
    <source>
        <dbReference type="Proteomes" id="UP001055868"/>
    </source>
</evidence>
<protein>
    <submittedName>
        <fullName evidence="3">N-acetyltransferase family protein</fullName>
    </submittedName>
</protein>
<dbReference type="SUPFAM" id="SSF55729">
    <property type="entry name" value="Acyl-CoA N-acyltransferases (Nat)"/>
    <property type="match status" value="1"/>
</dbReference>
<evidence type="ECO:0000313" key="3">
    <source>
        <dbReference type="EMBL" id="UQN28672.1"/>
    </source>
</evidence>
<organism evidence="3 4">
    <name type="scientific">Brachybacterium kimchii</name>
    <dbReference type="NCBI Taxonomy" id="2942909"/>
    <lineage>
        <taxon>Bacteria</taxon>
        <taxon>Bacillati</taxon>
        <taxon>Actinomycetota</taxon>
        <taxon>Actinomycetes</taxon>
        <taxon>Micrococcales</taxon>
        <taxon>Dermabacteraceae</taxon>
        <taxon>Brachybacterium</taxon>
    </lineage>
</organism>
<dbReference type="Pfam" id="PF13420">
    <property type="entry name" value="Acetyltransf_4"/>
    <property type="match status" value="1"/>
</dbReference>
<dbReference type="EMBL" id="CP097218">
    <property type="protein sequence ID" value="UQN28672.1"/>
    <property type="molecule type" value="Genomic_DNA"/>
</dbReference>
<sequence length="197" mass="21707">MTSKSGPSRSARTTTAPKGAQPWGIRPAGVEDAAACAEIYAHYVRTTAVTFETEPPDAAQMARRIESARERYVWLVLEEEGRVAGYAYAGAFNPREAYRFTCEVSVYLAPDQRGSGRGRALYEALLPALRERGLRRAIALVAQPNPASDRLHASFGFTPVGTFTKVGWKLGAWHDVAWSELDMAPEDDDIREPPPLR</sequence>
<dbReference type="PANTHER" id="PTHR43072">
    <property type="entry name" value="N-ACETYLTRANSFERASE"/>
    <property type="match status" value="1"/>
</dbReference>
<dbReference type="CDD" id="cd04301">
    <property type="entry name" value="NAT_SF"/>
    <property type="match status" value="1"/>
</dbReference>
<feature type="region of interest" description="Disordered" evidence="1">
    <location>
        <begin position="1"/>
        <end position="25"/>
    </location>
</feature>
<name>A0ABY4N4H5_9MICO</name>
<feature type="compositionally biased region" description="Polar residues" evidence="1">
    <location>
        <begin position="1"/>
        <end position="16"/>
    </location>
</feature>
<keyword evidence="4" id="KW-1185">Reference proteome</keyword>
<evidence type="ECO:0000259" key="2">
    <source>
        <dbReference type="PROSITE" id="PS51186"/>
    </source>
</evidence>